<proteinExistence type="predicted"/>
<accession>A0A2G5UAH2</accession>
<dbReference type="OrthoDB" id="5899347at2759"/>
<organism evidence="1 2">
    <name type="scientific">Caenorhabditis nigoni</name>
    <dbReference type="NCBI Taxonomy" id="1611254"/>
    <lineage>
        <taxon>Eukaryota</taxon>
        <taxon>Metazoa</taxon>
        <taxon>Ecdysozoa</taxon>
        <taxon>Nematoda</taxon>
        <taxon>Chromadorea</taxon>
        <taxon>Rhabditida</taxon>
        <taxon>Rhabditina</taxon>
        <taxon>Rhabditomorpha</taxon>
        <taxon>Rhabditoidea</taxon>
        <taxon>Rhabditidae</taxon>
        <taxon>Peloderinae</taxon>
        <taxon>Caenorhabditis</taxon>
    </lineage>
</organism>
<dbReference type="EMBL" id="PDUG01000004">
    <property type="protein sequence ID" value="PIC36545.1"/>
    <property type="molecule type" value="Genomic_DNA"/>
</dbReference>
<reference evidence="2" key="1">
    <citation type="submission" date="2017-10" db="EMBL/GenBank/DDBJ databases">
        <title>Rapid genome shrinkage in a self-fertile nematode reveals novel sperm competition proteins.</title>
        <authorList>
            <person name="Yin D."/>
            <person name="Schwarz E.M."/>
            <person name="Thomas C.G."/>
            <person name="Felde R.L."/>
            <person name="Korf I.F."/>
            <person name="Cutter A.D."/>
            <person name="Schartner C.M."/>
            <person name="Ralston E.J."/>
            <person name="Meyer B.J."/>
            <person name="Haag E.S."/>
        </authorList>
    </citation>
    <scope>NUCLEOTIDE SEQUENCE [LARGE SCALE GENOMIC DNA]</scope>
    <source>
        <strain evidence="2">JU1422</strain>
    </source>
</reference>
<name>A0A2G5UAH2_9PELO</name>
<sequence>MRQCELAMTLYNDHTAMQSYSPDVPLESMVLDMLEKNIPTEDPKFDELTLALGAGWRHRSEMSQLLQKVSY</sequence>
<dbReference type="Proteomes" id="UP000230233">
    <property type="component" value="Chromosome IV"/>
</dbReference>
<gene>
    <name evidence="1" type="primary">Cnig_chr_IV.g15492</name>
    <name evidence="1" type="ORF">B9Z55_015492</name>
</gene>
<keyword evidence="2" id="KW-1185">Reference proteome</keyword>
<evidence type="ECO:0000313" key="1">
    <source>
        <dbReference type="EMBL" id="PIC36545.1"/>
    </source>
</evidence>
<dbReference type="AlphaFoldDB" id="A0A2G5UAH2"/>
<evidence type="ECO:0000313" key="2">
    <source>
        <dbReference type="Proteomes" id="UP000230233"/>
    </source>
</evidence>
<protein>
    <submittedName>
        <fullName evidence="1">Uncharacterized protein</fullName>
    </submittedName>
</protein>
<comment type="caution">
    <text evidence="1">The sequence shown here is derived from an EMBL/GenBank/DDBJ whole genome shotgun (WGS) entry which is preliminary data.</text>
</comment>